<dbReference type="Pfam" id="PF10926">
    <property type="entry name" value="DUF2800"/>
    <property type="match status" value="1"/>
</dbReference>
<accession>J9FUC4</accession>
<dbReference type="AlphaFoldDB" id="J9FUC4"/>
<dbReference type="EMBL" id="AMCI01008487">
    <property type="protein sequence ID" value="EJW90974.1"/>
    <property type="molecule type" value="Genomic_DNA"/>
</dbReference>
<reference evidence="1" key="1">
    <citation type="journal article" date="2012" name="PLoS ONE">
        <title>Gene sets for utilization of primary and secondary nutrition supplies in the distal gut of endangered iberian lynx.</title>
        <authorList>
            <person name="Alcaide M."/>
            <person name="Messina E."/>
            <person name="Richter M."/>
            <person name="Bargiela R."/>
            <person name="Peplies J."/>
            <person name="Huws S.A."/>
            <person name="Newbold C.J."/>
            <person name="Golyshin P.N."/>
            <person name="Simon M.A."/>
            <person name="Lopez G."/>
            <person name="Yakimov M.M."/>
            <person name="Ferrer M."/>
        </authorList>
    </citation>
    <scope>NUCLEOTIDE SEQUENCE</scope>
</reference>
<feature type="non-terminal residue" evidence="1">
    <location>
        <position position="1"/>
    </location>
</feature>
<comment type="caution">
    <text evidence="1">The sequence shown here is derived from an EMBL/GenBank/DDBJ whole genome shotgun (WGS) entry which is preliminary data.</text>
</comment>
<proteinExistence type="predicted"/>
<name>J9FUC4_9ZZZZ</name>
<protein>
    <submittedName>
        <fullName evidence="1">Phage-associated protein</fullName>
    </submittedName>
</protein>
<gene>
    <name evidence="1" type="ORF">EVA_20919</name>
</gene>
<organism evidence="1">
    <name type="scientific">gut metagenome</name>
    <dbReference type="NCBI Taxonomy" id="749906"/>
    <lineage>
        <taxon>unclassified sequences</taxon>
        <taxon>metagenomes</taxon>
        <taxon>organismal metagenomes</taxon>
    </lineage>
</organism>
<feature type="non-terminal residue" evidence="1">
    <location>
        <position position="138"/>
    </location>
</feature>
<evidence type="ECO:0000313" key="1">
    <source>
        <dbReference type="EMBL" id="EJW90974.1"/>
    </source>
</evidence>
<dbReference type="InterPro" id="IPR021229">
    <property type="entry name" value="DUF2800"/>
</dbReference>
<sequence>YGLGVLEMMEMLYDIEIVRLTIFQPRINNFSSWEITPEALKKWGNEILKPRSAMALAGEGEFHAGSWCRFCKAKNQCRARAEEFLRLAKMEFRPPDLLSEEEISEILKISDELAKWAADVYSFAQDQAIIHGKQWKGY</sequence>